<protein>
    <recommendedName>
        <fullName evidence="7">Tricorn protease homolog</fullName>
        <ecNumber evidence="7">3.4.21.-</ecNumber>
    </recommendedName>
</protein>
<evidence type="ECO:0000313" key="12">
    <source>
        <dbReference type="Proteomes" id="UP001165069"/>
    </source>
</evidence>
<feature type="signal peptide" evidence="9">
    <location>
        <begin position="1"/>
        <end position="25"/>
    </location>
</feature>
<dbReference type="CDD" id="cd07562">
    <property type="entry name" value="Peptidase_S41_TRI"/>
    <property type="match status" value="1"/>
</dbReference>
<dbReference type="RefSeq" id="WP_285571697.1">
    <property type="nucleotide sequence ID" value="NZ_BSDE01000002.1"/>
</dbReference>
<dbReference type="InterPro" id="IPR012393">
    <property type="entry name" value="Tricorn_protease"/>
</dbReference>
<dbReference type="PANTHER" id="PTHR43253">
    <property type="entry name" value="TRICORN PROTEASE HOMOLOG 2-RELATED"/>
    <property type="match status" value="1"/>
</dbReference>
<dbReference type="EC" id="3.4.21.-" evidence="7"/>
<dbReference type="GO" id="GO:0008233">
    <property type="term" value="F:peptidase activity"/>
    <property type="evidence" value="ECO:0007669"/>
    <property type="project" value="UniProtKB-KW"/>
</dbReference>
<dbReference type="InterPro" id="IPR015943">
    <property type="entry name" value="WD40/YVTN_repeat-like_dom_sf"/>
</dbReference>
<evidence type="ECO:0000256" key="4">
    <source>
        <dbReference type="ARBA" id="ARBA00022670"/>
    </source>
</evidence>
<dbReference type="Pfam" id="PF26550">
    <property type="entry name" value="Tricorn_2nd"/>
    <property type="match status" value="1"/>
</dbReference>
<keyword evidence="4 7" id="KW-0645">Protease</keyword>
<feature type="chain" id="PRO_5047125546" description="Tricorn protease homolog" evidence="9">
    <location>
        <begin position="26"/>
        <end position="1091"/>
    </location>
</feature>
<evidence type="ECO:0000256" key="1">
    <source>
        <dbReference type="ARBA" id="ARBA00004496"/>
    </source>
</evidence>
<sequence>MSKPLSALAFKLVLGALILSLPAHAGEAYVRFPATRGDQVFFTAEGDLWRAPLTGGRAMRLTSHAGQEIRPAVSPDGRWLAFSGSYEGPQEVYVMPVEGGQPRRLTFAGLGCSVLGWTPQGQVLFTTQAEVGPSRATVVAMVDPKTLARTTLPLADANEACVDPSGKLLFFTRLGIHMTGDNARNYRGGAAAEVWRYDLAGGREAVKVSFGAPLKRPMVWKDRLLVVSDKDGCDNLWSLAFDGSDARQLTHHKAWDVRGASLGDGRVAYQLGADLRVYDLVTGQDRLVEVSLASDFDQQRERLIKKPLDFLENAGLALNGERVVLTARGQVAVAGTEGLRRVDVALPAGSRAREATLSLDGKSVFAFCDATGEQQLWRFPANGAPGGMALTTDKGLDRMAIFPAPDGSVLAHTDHEGNLYLLNLASGENKRIDANPYGEVPSVIWAPDAKTLAIIRPDSARHLSQILLHSVADGRQMVLSSDKYESYAPAFSPDGKWLYFLSDRSFQVVNDSPWGDRNMGPYFDHRTKVYALALQEGLRFPFQPRTELDAEPAESKEAKPKEGKEAKAKDAKAETPAILWNGLAARLYEVPLAAGNYSDLHVDAKRLYLTEREGRATQVKTLEIGNSGAPLETFAADVASFDLSADGKKAMLRKHGPNGDTFYLVEAGAKAGDLAKAEVKLGGWAFPVEPKTEWRQMFQDAWRMHRDRFYDSKLRGQDWEALRRKYEPLVARVTDRAELNDLLGQMMGELGALHSQTRPGDQRVAQDGSAQAFLGAVFSRSAEGYRLDHLYRTEAELPSEASPLAQAGLGLREGDVLTAVNGRPVLEARDLSDLLRNRAGQQVLLAFTRGGEALKPVIVTAIDGGRQASLRYSDWEEGLRRQVDQASHGRIGYLHLRAMGPGDINTFAREFYGQVDRDGLILDVRRNNGGNIDSWVIEKLLRRVWGYWTDNKGHLNATNMQQTFRGHLVVLADEFTYSDGETFTAGIKALGLGPVVGRRTAGAGAWLTDSNLLADRGQIRAAEWAQYLGKDGSWIIEGVGVAPDVEVENLPKETYEGRDRQLETAIKLLQDKLAKEPVAPLKPKEVPALLR</sequence>
<evidence type="ECO:0000256" key="9">
    <source>
        <dbReference type="SAM" id="SignalP"/>
    </source>
</evidence>
<gene>
    <name evidence="11" type="ORF">GETHLI_11800</name>
</gene>
<evidence type="ECO:0000256" key="7">
    <source>
        <dbReference type="PIRNR" id="PIRNR036421"/>
    </source>
</evidence>
<dbReference type="SUPFAM" id="SSF69322">
    <property type="entry name" value="Tricorn protease domain 2"/>
    <property type="match status" value="1"/>
</dbReference>
<evidence type="ECO:0000256" key="6">
    <source>
        <dbReference type="ARBA" id="ARBA00022825"/>
    </source>
</evidence>
<feature type="region of interest" description="Disordered" evidence="8">
    <location>
        <begin position="545"/>
        <end position="570"/>
    </location>
</feature>
<dbReference type="Gene3D" id="3.90.226.10">
    <property type="entry name" value="2-enoyl-CoA Hydratase, Chain A, domain 1"/>
    <property type="match status" value="1"/>
</dbReference>
<dbReference type="Pfam" id="PF03572">
    <property type="entry name" value="Peptidase_S41"/>
    <property type="match status" value="1"/>
</dbReference>
<dbReference type="SUPFAM" id="SSF52096">
    <property type="entry name" value="ClpP/crotonase"/>
    <property type="match status" value="1"/>
</dbReference>
<dbReference type="PIRSF" id="PIRSF036421">
    <property type="entry name" value="Tricorn_protease"/>
    <property type="match status" value="1"/>
</dbReference>
<keyword evidence="3 7" id="KW-0963">Cytoplasm</keyword>
<comment type="subcellular location">
    <subcellularLocation>
        <location evidence="1 7">Cytoplasm</location>
    </subcellularLocation>
</comment>
<dbReference type="InterPro" id="IPR029414">
    <property type="entry name" value="Tricorn_PDZ"/>
</dbReference>
<keyword evidence="12" id="KW-1185">Reference proteome</keyword>
<organism evidence="11 12">
    <name type="scientific">Geothrix limicola</name>
    <dbReference type="NCBI Taxonomy" id="2927978"/>
    <lineage>
        <taxon>Bacteria</taxon>
        <taxon>Pseudomonadati</taxon>
        <taxon>Acidobacteriota</taxon>
        <taxon>Holophagae</taxon>
        <taxon>Holophagales</taxon>
        <taxon>Holophagaceae</taxon>
        <taxon>Geothrix</taxon>
    </lineage>
</organism>
<dbReference type="Gene3D" id="2.30.42.10">
    <property type="match status" value="1"/>
</dbReference>
<dbReference type="Pfam" id="PF14684">
    <property type="entry name" value="Tricorn_C1"/>
    <property type="match status" value="1"/>
</dbReference>
<evidence type="ECO:0000313" key="11">
    <source>
        <dbReference type="EMBL" id="GLH72678.1"/>
    </source>
</evidence>
<comment type="similarity">
    <text evidence="2 7">Belongs to the peptidase S41B family.</text>
</comment>
<dbReference type="SMART" id="SM00245">
    <property type="entry name" value="TSPc"/>
    <property type="match status" value="1"/>
</dbReference>
<keyword evidence="5 7" id="KW-0378">Hydrolase</keyword>
<reference evidence="11 12" key="1">
    <citation type="journal article" date="2023" name="Antonie Van Leeuwenhoek">
        <title>Mesoterricola silvestris gen. nov., sp. nov., Mesoterricola sediminis sp. nov., Geothrix oryzae sp. nov., Geothrix edaphica sp. nov., Geothrix rubra sp. nov., and Geothrix limicola sp. nov., six novel members of Acidobacteriota isolated from soils.</title>
        <authorList>
            <person name="Itoh H."/>
            <person name="Sugisawa Y."/>
            <person name="Mise K."/>
            <person name="Xu Z."/>
            <person name="Kuniyasu M."/>
            <person name="Ushijima N."/>
            <person name="Kawano K."/>
            <person name="Kobayashi E."/>
            <person name="Shiratori Y."/>
            <person name="Masuda Y."/>
            <person name="Senoo K."/>
        </authorList>
    </citation>
    <scope>NUCLEOTIDE SEQUENCE [LARGE SCALE GENOMIC DNA]</scope>
    <source>
        <strain evidence="11 12">Red804</strain>
    </source>
</reference>
<keyword evidence="6 7" id="KW-0720">Serine protease</keyword>
<evidence type="ECO:0000256" key="3">
    <source>
        <dbReference type="ARBA" id="ARBA00022490"/>
    </source>
</evidence>
<dbReference type="Gene3D" id="3.30.750.44">
    <property type="match status" value="1"/>
</dbReference>
<dbReference type="Proteomes" id="UP001165069">
    <property type="component" value="Unassembled WGS sequence"/>
</dbReference>
<evidence type="ECO:0000256" key="2">
    <source>
        <dbReference type="ARBA" id="ARBA00008524"/>
    </source>
</evidence>
<dbReference type="Gene3D" id="2.120.10.60">
    <property type="entry name" value="Tricorn protease N-terminal domain"/>
    <property type="match status" value="1"/>
</dbReference>
<name>A0ABQ5QDP0_9BACT</name>
<dbReference type="InterPro" id="IPR036034">
    <property type="entry name" value="PDZ_sf"/>
</dbReference>
<dbReference type="EMBL" id="BSDE01000002">
    <property type="protein sequence ID" value="GLH72678.1"/>
    <property type="molecule type" value="Genomic_DNA"/>
</dbReference>
<evidence type="ECO:0000256" key="8">
    <source>
        <dbReference type="SAM" id="MobiDB-lite"/>
    </source>
</evidence>
<dbReference type="GO" id="GO:0006508">
    <property type="term" value="P:proteolysis"/>
    <property type="evidence" value="ECO:0007669"/>
    <property type="project" value="UniProtKB-KW"/>
</dbReference>
<comment type="caution">
    <text evidence="11">The sequence shown here is derived from an EMBL/GenBank/DDBJ whole genome shotgun (WGS) entry which is preliminary data.</text>
</comment>
<accession>A0ABQ5QDP0</accession>
<dbReference type="Pfam" id="PF14685">
    <property type="entry name" value="PDZ_Tricorn"/>
    <property type="match status" value="1"/>
</dbReference>
<dbReference type="PANTHER" id="PTHR43253:SF1">
    <property type="entry name" value="TRICORN PROTEASE HOMOLOG 2-RELATED"/>
    <property type="match status" value="1"/>
</dbReference>
<dbReference type="Pfam" id="PF26549">
    <property type="entry name" value="Tricorn_N"/>
    <property type="match status" value="1"/>
</dbReference>
<dbReference type="SUPFAM" id="SSF50156">
    <property type="entry name" value="PDZ domain-like"/>
    <property type="match status" value="1"/>
</dbReference>
<dbReference type="InterPro" id="IPR029045">
    <property type="entry name" value="ClpP/crotonase-like_dom_sf"/>
</dbReference>
<comment type="function">
    <text evidence="7">Degrades oligopeptides.</text>
</comment>
<feature type="compositionally biased region" description="Basic and acidic residues" evidence="8">
    <location>
        <begin position="553"/>
        <end position="570"/>
    </location>
</feature>
<proteinExistence type="inferred from homology"/>
<dbReference type="SUPFAM" id="SSF69304">
    <property type="entry name" value="Tricorn protease N-terminal domain"/>
    <property type="match status" value="1"/>
</dbReference>
<dbReference type="InterPro" id="IPR005151">
    <property type="entry name" value="Tail-specific_protease"/>
</dbReference>
<evidence type="ECO:0000256" key="5">
    <source>
        <dbReference type="ARBA" id="ARBA00022801"/>
    </source>
</evidence>
<dbReference type="Gene3D" id="2.130.10.10">
    <property type="entry name" value="YVTN repeat-like/Quinoprotein amine dehydrogenase"/>
    <property type="match status" value="1"/>
</dbReference>
<dbReference type="InterPro" id="IPR028204">
    <property type="entry name" value="Tricorn_C1"/>
</dbReference>
<evidence type="ECO:0000259" key="10">
    <source>
        <dbReference type="SMART" id="SM00245"/>
    </source>
</evidence>
<keyword evidence="9" id="KW-0732">Signal</keyword>
<feature type="domain" description="Tail specific protease" evidence="10">
    <location>
        <begin position="854"/>
        <end position="1048"/>
    </location>
</feature>